<keyword evidence="6" id="KW-1185">Reference proteome</keyword>
<dbReference type="Gene3D" id="1.10.3630.10">
    <property type="entry name" value="yeast vps74-n-term truncation variant domain like"/>
    <property type="match status" value="1"/>
</dbReference>
<keyword evidence="4" id="KW-0472">Membrane</keyword>
<evidence type="ECO:0000313" key="5">
    <source>
        <dbReference type="EMBL" id="MBQ0825779.1"/>
    </source>
</evidence>
<dbReference type="GO" id="GO:0005737">
    <property type="term" value="C:cytoplasm"/>
    <property type="evidence" value="ECO:0007669"/>
    <property type="project" value="UniProtKB-ARBA"/>
</dbReference>
<accession>A0A940XJQ1</accession>
<comment type="subcellular location">
    <subcellularLocation>
        <location evidence="1">Golgi apparatus membrane</location>
        <topology evidence="1">Peripheral membrane protein</topology>
        <orientation evidence="1">Cytoplasmic side</orientation>
    </subcellularLocation>
</comment>
<proteinExistence type="predicted"/>
<evidence type="ECO:0000313" key="6">
    <source>
        <dbReference type="Proteomes" id="UP000677875"/>
    </source>
</evidence>
<keyword evidence="3" id="KW-0446">Lipid-binding</keyword>
<evidence type="ECO:0000256" key="1">
    <source>
        <dbReference type="ARBA" id="ARBA00004255"/>
    </source>
</evidence>
<dbReference type="Pfam" id="PF05719">
    <property type="entry name" value="GPP34"/>
    <property type="match status" value="1"/>
</dbReference>
<dbReference type="InterPro" id="IPR038261">
    <property type="entry name" value="GPP34-like_sf"/>
</dbReference>
<evidence type="ECO:0000256" key="2">
    <source>
        <dbReference type="ARBA" id="ARBA00023034"/>
    </source>
</evidence>
<organism evidence="5 6">
    <name type="scientific">Streptomyces tagetis</name>
    <dbReference type="NCBI Taxonomy" id="2820809"/>
    <lineage>
        <taxon>Bacteria</taxon>
        <taxon>Bacillati</taxon>
        <taxon>Actinomycetota</taxon>
        <taxon>Actinomycetes</taxon>
        <taxon>Kitasatosporales</taxon>
        <taxon>Streptomycetaceae</taxon>
        <taxon>Streptomyces</taxon>
    </lineage>
</organism>
<evidence type="ECO:0000256" key="4">
    <source>
        <dbReference type="ARBA" id="ARBA00023136"/>
    </source>
</evidence>
<dbReference type="Proteomes" id="UP000677875">
    <property type="component" value="Unassembled WGS sequence"/>
</dbReference>
<protein>
    <submittedName>
        <fullName evidence="5">GPP34 family phosphoprotein</fullName>
    </submittedName>
</protein>
<dbReference type="GO" id="GO:0012505">
    <property type="term" value="C:endomembrane system"/>
    <property type="evidence" value="ECO:0007669"/>
    <property type="project" value="UniProtKB-ARBA"/>
</dbReference>
<gene>
    <name evidence="5" type="ORF">J5Y05_04535</name>
</gene>
<evidence type="ECO:0000256" key="3">
    <source>
        <dbReference type="ARBA" id="ARBA00023121"/>
    </source>
</evidence>
<comment type="caution">
    <text evidence="5">The sequence shown here is derived from an EMBL/GenBank/DDBJ whole genome shotgun (WGS) entry which is preliminary data.</text>
</comment>
<dbReference type="EMBL" id="JAGPNL010000001">
    <property type="protein sequence ID" value="MBQ0825779.1"/>
    <property type="molecule type" value="Genomic_DNA"/>
</dbReference>
<dbReference type="InterPro" id="IPR008628">
    <property type="entry name" value="GPP34-like"/>
</dbReference>
<keyword evidence="2" id="KW-0333">Golgi apparatus</keyword>
<dbReference type="AlphaFoldDB" id="A0A940XJQ1"/>
<name>A0A940XJQ1_9ACTN</name>
<dbReference type="GO" id="GO:0070273">
    <property type="term" value="F:phosphatidylinositol-4-phosphate binding"/>
    <property type="evidence" value="ECO:0007669"/>
    <property type="project" value="InterPro"/>
</dbReference>
<sequence>MPPPSVPARLSLLAWDDTAPEPGDTPGGHRLVRAGALADLARRGLLTDADGIATPADLDTRTGDIALDGLLDLVRESPPHRWRTWVRLYARVTYDAVREQLTAGGCLRAEKRRVLGVFPSVEHVLACPGVARALAEETRHVLDGPVPCAAVPERDAVVAVLAEAARLRVLGVSGDPVERRRRVEGLTALGAASAPGLPGVLRGLREAVGARPAHEAAPADG</sequence>
<reference evidence="5" key="1">
    <citation type="submission" date="2021-04" db="EMBL/GenBank/DDBJ databases">
        <title>Genome seq and assembly of Streptomyces sp. RG38.</title>
        <authorList>
            <person name="Chhetri G."/>
        </authorList>
    </citation>
    <scope>NUCLEOTIDE SEQUENCE</scope>
    <source>
        <strain evidence="5">RG38</strain>
    </source>
</reference>